<protein>
    <submittedName>
        <fullName evidence="3">P-loop containing nucleoside triphosphate hydrolase</fullName>
    </submittedName>
</protein>
<dbReference type="EMBL" id="JARGYT010000022">
    <property type="protein sequence ID" value="MDZ5762142.1"/>
    <property type="molecule type" value="Genomic_DNA"/>
</dbReference>
<feature type="compositionally biased region" description="Low complexity" evidence="1">
    <location>
        <begin position="355"/>
        <end position="364"/>
    </location>
</feature>
<dbReference type="GO" id="GO:0016787">
    <property type="term" value="F:hydrolase activity"/>
    <property type="evidence" value="ECO:0007669"/>
    <property type="project" value="UniProtKB-KW"/>
</dbReference>
<evidence type="ECO:0000313" key="3">
    <source>
        <dbReference type="EMBL" id="MDZ5762142.1"/>
    </source>
</evidence>
<keyword evidence="3" id="KW-0378">Hydrolase</keyword>
<evidence type="ECO:0000256" key="1">
    <source>
        <dbReference type="SAM" id="MobiDB-lite"/>
    </source>
</evidence>
<dbReference type="InterPro" id="IPR027417">
    <property type="entry name" value="P-loop_NTPase"/>
</dbReference>
<dbReference type="SUPFAM" id="SSF52540">
    <property type="entry name" value="P-loop containing nucleoside triphosphate hydrolases"/>
    <property type="match status" value="1"/>
</dbReference>
<evidence type="ECO:0000313" key="4">
    <source>
        <dbReference type="Proteomes" id="UP001293791"/>
    </source>
</evidence>
<reference evidence="3 4" key="1">
    <citation type="submission" date="2023-02" db="EMBL/GenBank/DDBJ databases">
        <title>Host association and intracellularity evolved multiple times independently in the Rickettsiales.</title>
        <authorList>
            <person name="Castelli M."/>
            <person name="Nardi T."/>
            <person name="Gammuto L."/>
            <person name="Bellinzona G."/>
            <person name="Sabaneyeva E."/>
            <person name="Potekhin A."/>
            <person name="Serra V."/>
            <person name="Petroni G."/>
            <person name="Sassera D."/>
        </authorList>
    </citation>
    <scope>NUCLEOTIDE SEQUENCE [LARGE SCALE GENOMIC DNA]</scope>
    <source>
        <strain evidence="3 4">BOD18</strain>
    </source>
</reference>
<sequence>MDIKANYLKSMLEKQGMIRTFGVIGSWGSGKTSFINLLKHKDKQDTQNIYVDYNIFRQEHISGGNQRYSKLYILTQFLEIEFKTHNINDSNVLILLRELAHFSSFSLSIEKITSIRLADPHLRGYKEIIKDIKQELEALLTSLKRKIIIVYDDLDRITDPEEILGLLRLVDLINDIRSEWIAQIVSYDHSKLLDILSEFGSEISKENSNTGGSNKESSSSRVFYEKYIERIIGQKFEIDGYNIMSIKTLIKEISENDSFKDMPYLSNEIQKELSYWNQENFLRIFDYIKVPMRSIKIFSNNIVNAFIIYSVGDPILNVQKKGDENSGVGEEEDKKQKNDKNSSNEPKVVAEHNKGNNNSNGANKCAEQKKDDEEVAKYNITSYIDIRILILTQLLKTLSLEQYNDAKDFFMDIADFKIGDHAIENKFDSVLKKISDSVAIKTITEYIYNELSKKISKIQNDDNILLIIGVLFELFGKVHQSAQYDKQLHISYKQFVSYHFPEILIFGTCDNTGYSERI</sequence>
<feature type="region of interest" description="Disordered" evidence="1">
    <location>
        <begin position="321"/>
        <end position="368"/>
    </location>
</feature>
<feature type="compositionally biased region" description="Basic and acidic residues" evidence="1">
    <location>
        <begin position="332"/>
        <end position="354"/>
    </location>
</feature>
<comment type="caution">
    <text evidence="3">The sequence shown here is derived from an EMBL/GenBank/DDBJ whole genome shotgun (WGS) entry which is preliminary data.</text>
</comment>
<accession>A0ABU5L7W9</accession>
<organism evidence="3 4">
    <name type="scientific">Candidatus Cyrtobacter comes</name>
    <dbReference type="NCBI Taxonomy" id="675776"/>
    <lineage>
        <taxon>Bacteria</taxon>
        <taxon>Pseudomonadati</taxon>
        <taxon>Pseudomonadota</taxon>
        <taxon>Alphaproteobacteria</taxon>
        <taxon>Rickettsiales</taxon>
        <taxon>Candidatus Midichloriaceae</taxon>
        <taxon>Candidatus Cyrtobacter</taxon>
    </lineage>
</organism>
<dbReference type="Gene3D" id="3.40.50.300">
    <property type="entry name" value="P-loop containing nucleotide triphosphate hydrolases"/>
    <property type="match status" value="1"/>
</dbReference>
<dbReference type="Pfam" id="PF07693">
    <property type="entry name" value="KAP_NTPase"/>
    <property type="match status" value="1"/>
</dbReference>
<dbReference type="InterPro" id="IPR011646">
    <property type="entry name" value="KAP_P-loop"/>
</dbReference>
<feature type="domain" description="KAP NTPase" evidence="2">
    <location>
        <begin position="16"/>
        <end position="303"/>
    </location>
</feature>
<evidence type="ECO:0000259" key="2">
    <source>
        <dbReference type="Pfam" id="PF07693"/>
    </source>
</evidence>
<name>A0ABU5L7W9_9RICK</name>
<gene>
    <name evidence="3" type="ORF">Cyrtocomes_00513</name>
</gene>
<proteinExistence type="predicted"/>
<dbReference type="Proteomes" id="UP001293791">
    <property type="component" value="Unassembled WGS sequence"/>
</dbReference>
<keyword evidence="4" id="KW-1185">Reference proteome</keyword>